<dbReference type="PROSITE" id="PS50292">
    <property type="entry name" value="PEROXIDASE_3"/>
    <property type="match status" value="1"/>
</dbReference>
<dbReference type="EMBL" id="JAQQWN010000009">
    <property type="protein sequence ID" value="KAK8066169.1"/>
    <property type="molecule type" value="Genomic_DNA"/>
</dbReference>
<dbReference type="GeneID" id="92050290"/>
<evidence type="ECO:0000256" key="3">
    <source>
        <dbReference type="ARBA" id="ARBA00023002"/>
    </source>
</evidence>
<dbReference type="Gene3D" id="1.10.640.10">
    <property type="entry name" value="Haem peroxidase domain superfamily, animal type"/>
    <property type="match status" value="1"/>
</dbReference>
<evidence type="ECO:0000256" key="1">
    <source>
        <dbReference type="ARBA" id="ARBA00022723"/>
    </source>
</evidence>
<keyword evidence="2" id="KW-0223">Dioxygenase</keyword>
<keyword evidence="7" id="KW-1185">Reference proteome</keyword>
<dbReference type="Pfam" id="PF03098">
    <property type="entry name" value="An_peroxidase"/>
    <property type="match status" value="1"/>
</dbReference>
<dbReference type="RefSeq" id="XP_066662922.1">
    <property type="nucleotide sequence ID" value="XM_066817230.1"/>
</dbReference>
<evidence type="ECO:0000313" key="7">
    <source>
        <dbReference type="Proteomes" id="UP001433268"/>
    </source>
</evidence>
<reference evidence="6 7" key="1">
    <citation type="submission" date="2023-01" db="EMBL/GenBank/DDBJ databases">
        <title>Analysis of 21 Apiospora genomes using comparative genomics revels a genus with tremendous synthesis potential of carbohydrate active enzymes and secondary metabolites.</title>
        <authorList>
            <person name="Sorensen T."/>
        </authorList>
    </citation>
    <scope>NUCLEOTIDE SEQUENCE [LARGE SCALE GENOMIC DNA]</scope>
    <source>
        <strain evidence="6 7">CBS 114990</strain>
    </source>
</reference>
<keyword evidence="1" id="KW-0479">Metal-binding</keyword>
<dbReference type="PANTHER" id="PTHR11903:SF37">
    <property type="entry name" value="PSI-PRODUCING OXYGENASE A"/>
    <property type="match status" value="1"/>
</dbReference>
<comment type="caution">
    <text evidence="6">The sequence shown here is derived from an EMBL/GenBank/DDBJ whole genome shotgun (WGS) entry which is preliminary data.</text>
</comment>
<dbReference type="PANTHER" id="PTHR11903">
    <property type="entry name" value="PROSTAGLANDIN G/H SYNTHASE"/>
    <property type="match status" value="1"/>
</dbReference>
<accession>A0ABR1V7X2</accession>
<name>A0ABR1V7X2_9PEZI</name>
<evidence type="ECO:0000256" key="4">
    <source>
        <dbReference type="ARBA" id="ARBA00023004"/>
    </source>
</evidence>
<keyword evidence="4" id="KW-0408">Iron</keyword>
<proteinExistence type="predicted"/>
<dbReference type="InterPro" id="IPR037120">
    <property type="entry name" value="Haem_peroxidase_sf_animal"/>
</dbReference>
<dbReference type="InterPro" id="IPR010255">
    <property type="entry name" value="Haem_peroxidase_sf"/>
</dbReference>
<dbReference type="SUPFAM" id="SSF48113">
    <property type="entry name" value="Heme-dependent peroxidases"/>
    <property type="match status" value="1"/>
</dbReference>
<organism evidence="6 7">
    <name type="scientific">Apiospora hydei</name>
    <dbReference type="NCBI Taxonomy" id="1337664"/>
    <lineage>
        <taxon>Eukaryota</taxon>
        <taxon>Fungi</taxon>
        <taxon>Dikarya</taxon>
        <taxon>Ascomycota</taxon>
        <taxon>Pezizomycotina</taxon>
        <taxon>Sordariomycetes</taxon>
        <taxon>Xylariomycetidae</taxon>
        <taxon>Amphisphaeriales</taxon>
        <taxon>Apiosporaceae</taxon>
        <taxon>Apiospora</taxon>
    </lineage>
</organism>
<dbReference type="InterPro" id="IPR050783">
    <property type="entry name" value="Oxylipin_biosynth_metab"/>
</dbReference>
<protein>
    <submittedName>
        <fullName evidence="6">Uncharacterized protein</fullName>
    </submittedName>
</protein>
<evidence type="ECO:0000256" key="5">
    <source>
        <dbReference type="SAM" id="MobiDB-lite"/>
    </source>
</evidence>
<evidence type="ECO:0000256" key="2">
    <source>
        <dbReference type="ARBA" id="ARBA00022964"/>
    </source>
</evidence>
<keyword evidence="3" id="KW-0560">Oxidoreductase</keyword>
<gene>
    <name evidence="6" type="ORF">PG997_012916</name>
</gene>
<evidence type="ECO:0000313" key="6">
    <source>
        <dbReference type="EMBL" id="KAK8066169.1"/>
    </source>
</evidence>
<dbReference type="Proteomes" id="UP001433268">
    <property type="component" value="Unassembled WGS sequence"/>
</dbReference>
<dbReference type="PRINTS" id="PR00457">
    <property type="entry name" value="ANPEROXIDASE"/>
</dbReference>
<feature type="region of interest" description="Disordered" evidence="5">
    <location>
        <begin position="190"/>
        <end position="216"/>
    </location>
</feature>
<sequence length="791" mass="88972">MDRSGSFHMSGPTHTRKPRLRLLPLYGNSSREEAVVRQFKNGLLKDDKFASSEAWVLPPGFRLLLVMFNRFHNYIASGLLAINESNRFPMQFHPTEKDEALYQLARRITCRLYINMILNDYLRTLLGVNRANADWYLQLEALTRRALPQLSKPSKTSPNEANEAAISLIIDNWWKNAFSEEDNDYMATRCSRSTGRAKPPKEDAAVSSTDEEMSHKLRRSAEDIASAYSTNRVPIAFRDSQIKTIARAREKQLPTLNNFRQMMGLPVHKTFEDINTSPLVTAKLRALYAHPDEVELYPGMVAEQPPSKVMFATTIAGKWLWTGSTVTHAVVRDTLALIRGDQFYTDDWIPRGVTNWGYHEPASDKKVNYGCVMHKLFLRAFPNHFSADSVFAHFPFVTSDGNRAILARLGSDAYYSFEAADRNTSAPTIFSLEATKGSAQFYGEPLGLTGVLETSNAMLPNASKQLRSVVSRTPNSPSHKPIEIDLVEEVIAPYVLELFCSQFSMNLSRTESDGFLTTAEGFHGEASSPLCEVEEGSREKRVERKIVAELAGLPRRGSQRVPGYQDGLSPADGRRHLKRIQELSLGMNDGHPNCARTTGFQVLHYLLEGYRLYLATDGRSFWRKLTTWSPTFINVSASARNNDTYPDCGALVLDRDLESYESIGLGKALLNLLSTRGMLALFLELATFSRWKVVNIQQGLPRRINIAKHHWGITGAHGQLDLSGGDWDLVDVHEEFEDDSWVAISDGGHQNGDCYVMETRESYSEGEVTVYINREGNKLSSMPDRLSVTWD</sequence>
<dbReference type="InterPro" id="IPR019791">
    <property type="entry name" value="Haem_peroxidase_animal"/>
</dbReference>